<evidence type="ECO:0008006" key="4">
    <source>
        <dbReference type="Google" id="ProtNLM"/>
    </source>
</evidence>
<dbReference type="PROSITE" id="PS51257">
    <property type="entry name" value="PROKAR_LIPOPROTEIN"/>
    <property type="match status" value="1"/>
</dbReference>
<dbReference type="RefSeq" id="WP_203944248.1">
    <property type="nucleotide sequence ID" value="NZ_BOOR01000012.1"/>
</dbReference>
<organism evidence="2 3">
    <name type="scientific">Planotetraspora thailandica</name>
    <dbReference type="NCBI Taxonomy" id="487172"/>
    <lineage>
        <taxon>Bacteria</taxon>
        <taxon>Bacillati</taxon>
        <taxon>Actinomycetota</taxon>
        <taxon>Actinomycetes</taxon>
        <taxon>Streptosporangiales</taxon>
        <taxon>Streptosporangiaceae</taxon>
        <taxon>Planotetraspora</taxon>
    </lineage>
</organism>
<dbReference type="AlphaFoldDB" id="A0A8J3XV92"/>
<keyword evidence="3" id="KW-1185">Reference proteome</keyword>
<accession>A0A8J3XV92</accession>
<keyword evidence="1" id="KW-0732">Signal</keyword>
<proteinExistence type="predicted"/>
<reference evidence="2" key="1">
    <citation type="submission" date="2021-01" db="EMBL/GenBank/DDBJ databases">
        <title>Whole genome shotgun sequence of Planotetraspora thailandica NBRC 104271.</title>
        <authorList>
            <person name="Komaki H."/>
            <person name="Tamura T."/>
        </authorList>
    </citation>
    <scope>NUCLEOTIDE SEQUENCE</scope>
    <source>
        <strain evidence="2">NBRC 104271</strain>
    </source>
</reference>
<protein>
    <recommendedName>
        <fullName evidence="4">Lipoprotein</fullName>
    </recommendedName>
</protein>
<dbReference type="Proteomes" id="UP000605992">
    <property type="component" value="Unassembled WGS sequence"/>
</dbReference>
<name>A0A8J3XV92_9ACTN</name>
<gene>
    <name evidence="2" type="ORF">Pth03_24230</name>
</gene>
<evidence type="ECO:0000256" key="1">
    <source>
        <dbReference type="SAM" id="SignalP"/>
    </source>
</evidence>
<feature type="chain" id="PRO_5039719788" description="Lipoprotein" evidence="1">
    <location>
        <begin position="23"/>
        <end position="151"/>
    </location>
</feature>
<comment type="caution">
    <text evidence="2">The sequence shown here is derived from an EMBL/GenBank/DDBJ whole genome shotgun (WGS) entry which is preliminary data.</text>
</comment>
<feature type="signal peptide" evidence="1">
    <location>
        <begin position="1"/>
        <end position="22"/>
    </location>
</feature>
<evidence type="ECO:0000313" key="3">
    <source>
        <dbReference type="Proteomes" id="UP000605992"/>
    </source>
</evidence>
<evidence type="ECO:0000313" key="2">
    <source>
        <dbReference type="EMBL" id="GII54034.1"/>
    </source>
</evidence>
<dbReference type="EMBL" id="BOOR01000012">
    <property type="protein sequence ID" value="GII54034.1"/>
    <property type="molecule type" value="Genomic_DNA"/>
</dbReference>
<sequence length="151" mass="15903">MKQPKPLAALLPALFTLSVAVACSPAAPHASASPPRPSTTTAQYVVGADPRDDACARVVSAIGFAGPLLRPPGQENRQSFDEGVRGRLAYVEGVVSEYGPRLPAPLLPAQDTLRETTHGLAPSTTPLAEQIRLLKDYRSAADTIVDGCPRH</sequence>